<sequence>MTRKFDILTPIGLLAGLVVVTLAIYSITGLDGVVLFIQLASIFIVVGGVFAALLVNFTWEDLKRLPSVLREGFRRDEMNLEQLNETFIDLSTKARREGLLSLDLHIENEVEQPFIKKGIGLAVDGVEPEVIKDIMMAEVIAIEERHRKGRRMLEKAGEYAPAWGMVGTIVALVIMLNDMNDPAALGPSMALAMLTTLYGSLAANLFFNPLASKLQAKTEAEVFAKEIIIEGVIGVQSGQNPKILEEKLEAFVRKEKHRFENLSGSGAIVNEA</sequence>
<accession>A0ABS2P8Y8</accession>
<evidence type="ECO:0000256" key="2">
    <source>
        <dbReference type="ARBA" id="ARBA00008038"/>
    </source>
</evidence>
<feature type="transmembrane region" description="Helical" evidence="8">
    <location>
        <begin position="33"/>
        <end position="55"/>
    </location>
</feature>
<comment type="caution">
    <text evidence="10">The sequence shown here is derived from an EMBL/GenBank/DDBJ whole genome shotgun (WGS) entry which is preliminary data.</text>
</comment>
<protein>
    <submittedName>
        <fullName evidence="10">Chemotaxis protein MotA</fullName>
    </submittedName>
</protein>
<evidence type="ECO:0000313" key="11">
    <source>
        <dbReference type="Proteomes" id="UP000741863"/>
    </source>
</evidence>
<feature type="transmembrane region" description="Helical" evidence="8">
    <location>
        <begin position="156"/>
        <end position="176"/>
    </location>
</feature>
<dbReference type="InterPro" id="IPR000540">
    <property type="entry name" value="Flag_MotA_CS"/>
</dbReference>
<dbReference type="Pfam" id="PF01618">
    <property type="entry name" value="MotA_ExbB"/>
    <property type="match status" value="1"/>
</dbReference>
<keyword evidence="11" id="KW-1185">Reference proteome</keyword>
<feature type="domain" description="MotA/TolQ/ExbB proton channel" evidence="9">
    <location>
        <begin position="108"/>
        <end position="222"/>
    </location>
</feature>
<comment type="subcellular location">
    <subcellularLocation>
        <location evidence="1">Cell membrane</location>
        <topology evidence="1">Multi-pass membrane protein</topology>
    </subcellularLocation>
</comment>
<dbReference type="RefSeq" id="WP_204695906.1">
    <property type="nucleotide sequence ID" value="NZ_JAFBEC010000002.1"/>
</dbReference>
<dbReference type="PROSITE" id="PS01307">
    <property type="entry name" value="MOTA"/>
    <property type="match status" value="1"/>
</dbReference>
<name>A0ABS2P8Y8_9BACL</name>
<dbReference type="InterPro" id="IPR002898">
    <property type="entry name" value="MotA_ExbB_proton_chnl"/>
</dbReference>
<reference evidence="10 11" key="1">
    <citation type="submission" date="2021-01" db="EMBL/GenBank/DDBJ databases">
        <title>Genomic Encyclopedia of Type Strains, Phase IV (KMG-IV): sequencing the most valuable type-strain genomes for metagenomic binning, comparative biology and taxonomic classification.</title>
        <authorList>
            <person name="Goeker M."/>
        </authorList>
    </citation>
    <scope>NUCLEOTIDE SEQUENCE [LARGE SCALE GENOMIC DNA]</scope>
    <source>
        <strain evidence="10 11">DSM 25540</strain>
    </source>
</reference>
<evidence type="ECO:0000313" key="10">
    <source>
        <dbReference type="EMBL" id="MBM7631863.1"/>
    </source>
</evidence>
<evidence type="ECO:0000256" key="3">
    <source>
        <dbReference type="ARBA" id="ARBA00022448"/>
    </source>
</evidence>
<comment type="similarity">
    <text evidence="2">Belongs to the MotA family.</text>
</comment>
<keyword evidence="3" id="KW-0813">Transport</keyword>
<evidence type="ECO:0000256" key="1">
    <source>
        <dbReference type="ARBA" id="ARBA00004651"/>
    </source>
</evidence>
<dbReference type="NCBIfam" id="NF005383">
    <property type="entry name" value="PRK06926.1"/>
    <property type="match status" value="1"/>
</dbReference>
<dbReference type="Proteomes" id="UP000741863">
    <property type="component" value="Unassembled WGS sequence"/>
</dbReference>
<feature type="transmembrane region" description="Helical" evidence="8">
    <location>
        <begin position="188"/>
        <end position="207"/>
    </location>
</feature>
<feature type="transmembrane region" description="Helical" evidence="8">
    <location>
        <begin position="7"/>
        <end position="27"/>
    </location>
</feature>
<dbReference type="PANTHER" id="PTHR30433">
    <property type="entry name" value="CHEMOTAXIS PROTEIN MOTA"/>
    <property type="match status" value="1"/>
</dbReference>
<proteinExistence type="inferred from homology"/>
<evidence type="ECO:0000256" key="4">
    <source>
        <dbReference type="ARBA" id="ARBA00022475"/>
    </source>
</evidence>
<evidence type="ECO:0000256" key="8">
    <source>
        <dbReference type="SAM" id="Phobius"/>
    </source>
</evidence>
<keyword evidence="4" id="KW-1003">Cell membrane</keyword>
<dbReference type="InterPro" id="IPR047055">
    <property type="entry name" value="MotA-like"/>
</dbReference>
<evidence type="ECO:0000256" key="6">
    <source>
        <dbReference type="ARBA" id="ARBA00022989"/>
    </source>
</evidence>
<organism evidence="10 11">
    <name type="scientific">Geomicrobium sediminis</name>
    <dbReference type="NCBI Taxonomy" id="1347788"/>
    <lineage>
        <taxon>Bacteria</taxon>
        <taxon>Bacillati</taxon>
        <taxon>Bacillota</taxon>
        <taxon>Bacilli</taxon>
        <taxon>Bacillales</taxon>
        <taxon>Geomicrobium</taxon>
    </lineage>
</organism>
<evidence type="ECO:0000259" key="9">
    <source>
        <dbReference type="Pfam" id="PF01618"/>
    </source>
</evidence>
<evidence type="ECO:0000256" key="7">
    <source>
        <dbReference type="ARBA" id="ARBA00023136"/>
    </source>
</evidence>
<keyword evidence="5 8" id="KW-0812">Transmembrane</keyword>
<gene>
    <name evidence="10" type="ORF">JOD17_000955</name>
</gene>
<keyword evidence="7 8" id="KW-0472">Membrane</keyword>
<dbReference type="EMBL" id="JAFBEC010000002">
    <property type="protein sequence ID" value="MBM7631863.1"/>
    <property type="molecule type" value="Genomic_DNA"/>
</dbReference>
<dbReference type="PANTHER" id="PTHR30433:SF2">
    <property type="entry name" value="MOTILITY PROTEIN A"/>
    <property type="match status" value="1"/>
</dbReference>
<keyword evidence="6 8" id="KW-1133">Transmembrane helix</keyword>
<evidence type="ECO:0000256" key="5">
    <source>
        <dbReference type="ARBA" id="ARBA00022692"/>
    </source>
</evidence>